<proteinExistence type="predicted"/>
<accession>A0A1M4W379</accession>
<dbReference type="STRING" id="1123243.SAMN02745190_01084"/>
<dbReference type="InterPro" id="IPR015797">
    <property type="entry name" value="NUDIX_hydrolase-like_dom_sf"/>
</dbReference>
<dbReference type="Gene3D" id="3.90.79.10">
    <property type="entry name" value="Nucleoside Triphosphate Pyrophosphohydrolase"/>
    <property type="match status" value="1"/>
</dbReference>
<evidence type="ECO:0000256" key="2">
    <source>
        <dbReference type="ARBA" id="ARBA00022801"/>
    </source>
</evidence>
<dbReference type="Pfam" id="PF00293">
    <property type="entry name" value="NUDIX"/>
    <property type="match status" value="1"/>
</dbReference>
<keyword evidence="2" id="KW-0378">Hydrolase</keyword>
<reference evidence="4 5" key="1">
    <citation type="submission" date="2016-11" db="EMBL/GenBank/DDBJ databases">
        <authorList>
            <person name="Jaros S."/>
            <person name="Januszkiewicz K."/>
            <person name="Wedrychowicz H."/>
        </authorList>
    </citation>
    <scope>NUCLEOTIDE SEQUENCE [LARGE SCALE GENOMIC DNA]</scope>
    <source>
        <strain evidence="4 5">DSM 10502</strain>
    </source>
</reference>
<sequence length="186" mass="20942">MTDKMNNNDNDLIEKKIDSKNVFDGHLLHVRCDSVRLPNGNVTTREWVKHPGAAAVLPILPDGRVILVRQYRYPVQRVTLEIPAGKLDSPDENPLDCAKRELAEETGYHASDVEKILTLATTVGFSNEFIHIYTAKGLVPGKQHTDDDEFIHVAEVPLEKAYEMVQNGEIIDAKTIAAILWEFARR</sequence>
<dbReference type="GO" id="GO:0019693">
    <property type="term" value="P:ribose phosphate metabolic process"/>
    <property type="evidence" value="ECO:0007669"/>
    <property type="project" value="TreeGrafter"/>
</dbReference>
<dbReference type="Proteomes" id="UP000184404">
    <property type="component" value="Unassembled WGS sequence"/>
</dbReference>
<name>A0A1M4W379_9FIRM</name>
<dbReference type="GO" id="GO:0005829">
    <property type="term" value="C:cytosol"/>
    <property type="evidence" value="ECO:0007669"/>
    <property type="project" value="TreeGrafter"/>
</dbReference>
<feature type="domain" description="Nudix hydrolase" evidence="3">
    <location>
        <begin position="48"/>
        <end position="178"/>
    </location>
</feature>
<organism evidence="4 5">
    <name type="scientific">Schwartzia succinivorans DSM 10502</name>
    <dbReference type="NCBI Taxonomy" id="1123243"/>
    <lineage>
        <taxon>Bacteria</taxon>
        <taxon>Bacillati</taxon>
        <taxon>Bacillota</taxon>
        <taxon>Negativicutes</taxon>
        <taxon>Selenomonadales</taxon>
        <taxon>Selenomonadaceae</taxon>
        <taxon>Schwartzia</taxon>
    </lineage>
</organism>
<evidence type="ECO:0000313" key="4">
    <source>
        <dbReference type="EMBL" id="SHE75754.1"/>
    </source>
</evidence>
<dbReference type="SUPFAM" id="SSF55811">
    <property type="entry name" value="Nudix"/>
    <property type="match status" value="1"/>
</dbReference>
<dbReference type="PROSITE" id="PS51462">
    <property type="entry name" value="NUDIX"/>
    <property type="match status" value="1"/>
</dbReference>
<keyword evidence="5" id="KW-1185">Reference proteome</keyword>
<evidence type="ECO:0000256" key="1">
    <source>
        <dbReference type="ARBA" id="ARBA00001946"/>
    </source>
</evidence>
<dbReference type="GO" id="GO:0006753">
    <property type="term" value="P:nucleoside phosphate metabolic process"/>
    <property type="evidence" value="ECO:0007669"/>
    <property type="project" value="TreeGrafter"/>
</dbReference>
<dbReference type="GO" id="GO:0016787">
    <property type="term" value="F:hydrolase activity"/>
    <property type="evidence" value="ECO:0007669"/>
    <property type="project" value="UniProtKB-KW"/>
</dbReference>
<comment type="cofactor">
    <cofactor evidence="1">
        <name>Mg(2+)</name>
        <dbReference type="ChEBI" id="CHEBI:18420"/>
    </cofactor>
</comment>
<evidence type="ECO:0000259" key="3">
    <source>
        <dbReference type="PROSITE" id="PS51462"/>
    </source>
</evidence>
<dbReference type="FunFam" id="3.90.79.10:FF:000024">
    <property type="entry name" value="ADP-ribose pyrophosphatase"/>
    <property type="match status" value="1"/>
</dbReference>
<evidence type="ECO:0000313" key="5">
    <source>
        <dbReference type="Proteomes" id="UP000184404"/>
    </source>
</evidence>
<dbReference type="InterPro" id="IPR000086">
    <property type="entry name" value="NUDIX_hydrolase_dom"/>
</dbReference>
<dbReference type="PANTHER" id="PTHR11839">
    <property type="entry name" value="UDP/ADP-SUGAR PYROPHOSPHATASE"/>
    <property type="match status" value="1"/>
</dbReference>
<dbReference type="PANTHER" id="PTHR11839:SF18">
    <property type="entry name" value="NUDIX HYDROLASE DOMAIN-CONTAINING PROTEIN"/>
    <property type="match status" value="1"/>
</dbReference>
<gene>
    <name evidence="4" type="ORF">SAMN02745190_01084</name>
</gene>
<protein>
    <submittedName>
        <fullName evidence="4">ADP-ribose pyrophosphatase</fullName>
    </submittedName>
</protein>
<dbReference type="AlphaFoldDB" id="A0A1M4W379"/>
<dbReference type="EMBL" id="FQUG01000004">
    <property type="protein sequence ID" value="SHE75754.1"/>
    <property type="molecule type" value="Genomic_DNA"/>
</dbReference>